<protein>
    <submittedName>
        <fullName evidence="1">Uncharacterized protein</fullName>
    </submittedName>
</protein>
<dbReference type="Proteomes" id="UP001519460">
    <property type="component" value="Unassembled WGS sequence"/>
</dbReference>
<dbReference type="EMBL" id="JACVVK020000157">
    <property type="protein sequence ID" value="KAK7487891.1"/>
    <property type="molecule type" value="Genomic_DNA"/>
</dbReference>
<sequence>MLFQGILFSGCLIPFPGDSVQWMPDSVSCGEYWKLYETTQHDTETEAEGSPRVWRKGDEVVKLCRMKLQVRTTVPPSTPVSQQSSVMLQICCSQDSEIEAEWRYKAQLLSTRIARRTVS</sequence>
<name>A0ABD0KLD8_9CAEN</name>
<keyword evidence="2" id="KW-1185">Reference proteome</keyword>
<dbReference type="AlphaFoldDB" id="A0ABD0KLD8"/>
<gene>
    <name evidence="1" type="ORF">BaRGS_00020792</name>
</gene>
<organism evidence="1 2">
    <name type="scientific">Batillaria attramentaria</name>
    <dbReference type="NCBI Taxonomy" id="370345"/>
    <lineage>
        <taxon>Eukaryota</taxon>
        <taxon>Metazoa</taxon>
        <taxon>Spiralia</taxon>
        <taxon>Lophotrochozoa</taxon>
        <taxon>Mollusca</taxon>
        <taxon>Gastropoda</taxon>
        <taxon>Caenogastropoda</taxon>
        <taxon>Sorbeoconcha</taxon>
        <taxon>Cerithioidea</taxon>
        <taxon>Batillariidae</taxon>
        <taxon>Batillaria</taxon>
    </lineage>
</organism>
<accession>A0ABD0KLD8</accession>
<evidence type="ECO:0000313" key="2">
    <source>
        <dbReference type="Proteomes" id="UP001519460"/>
    </source>
</evidence>
<reference evidence="1 2" key="1">
    <citation type="journal article" date="2023" name="Sci. Data">
        <title>Genome assembly of the Korean intertidal mud-creeper Batillaria attramentaria.</title>
        <authorList>
            <person name="Patra A.K."/>
            <person name="Ho P.T."/>
            <person name="Jun S."/>
            <person name="Lee S.J."/>
            <person name="Kim Y."/>
            <person name="Won Y.J."/>
        </authorList>
    </citation>
    <scope>NUCLEOTIDE SEQUENCE [LARGE SCALE GENOMIC DNA]</scope>
    <source>
        <strain evidence="1">Wonlab-2016</strain>
    </source>
</reference>
<comment type="caution">
    <text evidence="1">The sequence shown here is derived from an EMBL/GenBank/DDBJ whole genome shotgun (WGS) entry which is preliminary data.</text>
</comment>
<evidence type="ECO:0000313" key="1">
    <source>
        <dbReference type="EMBL" id="KAK7487891.1"/>
    </source>
</evidence>
<proteinExistence type="predicted"/>